<evidence type="ECO:0000256" key="18">
    <source>
        <dbReference type="ARBA" id="ARBA00048739"/>
    </source>
</evidence>
<dbReference type="PRINTS" id="PR01167">
    <property type="entry name" value="INSADHFAMILY"/>
</dbReference>
<evidence type="ECO:0000256" key="7">
    <source>
        <dbReference type="ARBA" id="ARBA00042026"/>
    </source>
</evidence>
<name>A0A1B0CAT8_LUTLO</name>
<evidence type="ECO:0000313" key="22">
    <source>
        <dbReference type="EMBL" id="MBC1168721.1"/>
    </source>
</evidence>
<dbReference type="GO" id="GO:0005737">
    <property type="term" value="C:cytoplasm"/>
    <property type="evidence" value="ECO:0007669"/>
    <property type="project" value="TreeGrafter"/>
</dbReference>
<comment type="catalytic activity">
    <reaction evidence="11">
        <text>14-hydroxy-(4Z,7Z,10Z,12E,16Z,19Z)-docosahexaenoate + NAD(+) = 14-oxo-(4Z,7Z,10Z,12E,16Z,19Z)-docosahexaenoate + NADH + H(+)</text>
        <dbReference type="Rhea" id="RHEA:48952"/>
        <dbReference type="ChEBI" id="CHEBI:15378"/>
        <dbReference type="ChEBI" id="CHEBI:57540"/>
        <dbReference type="ChEBI" id="CHEBI:57945"/>
        <dbReference type="ChEBI" id="CHEBI:90866"/>
        <dbReference type="ChEBI" id="CHEBI:90867"/>
    </reaction>
    <physiologicalReaction direction="left-to-right" evidence="11">
        <dbReference type="Rhea" id="RHEA:48953"/>
    </physiologicalReaction>
</comment>
<comment type="catalytic activity">
    <reaction evidence="9">
        <text>prostaglandin E1 + NAD(+) = 15-oxoprostaglandin E1 + NADH + H(+)</text>
        <dbReference type="Rhea" id="RHEA:16477"/>
        <dbReference type="ChEBI" id="CHEBI:15378"/>
        <dbReference type="ChEBI" id="CHEBI:57397"/>
        <dbReference type="ChEBI" id="CHEBI:57401"/>
        <dbReference type="ChEBI" id="CHEBI:57540"/>
        <dbReference type="ChEBI" id="CHEBI:57945"/>
    </reaction>
    <physiologicalReaction direction="left-to-right" evidence="9">
        <dbReference type="Rhea" id="RHEA:16478"/>
    </physiologicalReaction>
</comment>
<evidence type="ECO:0000256" key="1">
    <source>
        <dbReference type="ARBA" id="ARBA00006484"/>
    </source>
</evidence>
<evidence type="ECO:0000256" key="5">
    <source>
        <dbReference type="ARBA" id="ARBA00040276"/>
    </source>
</evidence>
<evidence type="ECO:0000256" key="4">
    <source>
        <dbReference type="ARBA" id="ARBA00039060"/>
    </source>
</evidence>
<sequence>MVEVNLCGTITTTLLAMEHMRVDKGKGNGGVVVNISSTAGIYQTSSLPTYSATKHAIVVFTRSLAYGRENKGIRFLTLCPGGTMTPLLLSVKIFQMKTLALLKMWKNFKVQSSKSVAKAVVKIIENGQNGSVWIVKNDKLDEHIGPPILH</sequence>
<evidence type="ECO:0000256" key="21">
    <source>
        <dbReference type="ARBA" id="ARBA00049188"/>
    </source>
</evidence>
<dbReference type="GO" id="GO:0047034">
    <property type="term" value="F:15-hydroxyicosatetraenoate dehydrogenase activity"/>
    <property type="evidence" value="ECO:0007669"/>
    <property type="project" value="UniProtKB-EC"/>
</dbReference>
<comment type="catalytic activity">
    <reaction evidence="10">
        <text>resolvin D1 + NAD(+) = 8-oxoresolvin D1 + NADH + H(+)</text>
        <dbReference type="Rhea" id="RHEA:50124"/>
        <dbReference type="ChEBI" id="CHEBI:15378"/>
        <dbReference type="ChEBI" id="CHEBI:57540"/>
        <dbReference type="ChEBI" id="CHEBI:57945"/>
        <dbReference type="ChEBI" id="CHEBI:132079"/>
        <dbReference type="ChEBI" id="CHEBI:132080"/>
    </reaction>
    <physiologicalReaction direction="left-to-right" evidence="10">
        <dbReference type="Rhea" id="RHEA:50125"/>
    </physiologicalReaction>
</comment>
<dbReference type="InterPro" id="IPR002347">
    <property type="entry name" value="SDR_fam"/>
</dbReference>
<comment type="catalytic activity">
    <reaction evidence="20">
        <text>(15S)-hydroxy-(5Z,8Z,11Z,13E)-eicosatetraenoate + NAD(+) = 15-oxo-(5Z,8Z,11Z,13E)-eicosatetraenoate + NADH + H(+)</text>
        <dbReference type="Rhea" id="RHEA:23260"/>
        <dbReference type="ChEBI" id="CHEBI:15378"/>
        <dbReference type="ChEBI" id="CHEBI:57409"/>
        <dbReference type="ChEBI" id="CHEBI:57410"/>
        <dbReference type="ChEBI" id="CHEBI:57540"/>
        <dbReference type="ChEBI" id="CHEBI:57945"/>
        <dbReference type="EC" id="1.1.1.232"/>
    </reaction>
    <physiologicalReaction direction="left-to-right" evidence="20">
        <dbReference type="Rhea" id="RHEA:23261"/>
    </physiologicalReaction>
</comment>
<dbReference type="Proteomes" id="UP000092461">
    <property type="component" value="Unassembled WGS sequence"/>
</dbReference>
<comment type="catalytic activity">
    <reaction evidence="14">
        <text>resolvin D1 + NAD(+) = 17-oxoresolvin D1 + NADH + H(+)</text>
        <dbReference type="Rhea" id="RHEA:50128"/>
        <dbReference type="ChEBI" id="CHEBI:15378"/>
        <dbReference type="ChEBI" id="CHEBI:57540"/>
        <dbReference type="ChEBI" id="CHEBI:57945"/>
        <dbReference type="ChEBI" id="CHEBI:132079"/>
        <dbReference type="ChEBI" id="CHEBI:132081"/>
    </reaction>
    <physiologicalReaction direction="left-to-right" evidence="14">
        <dbReference type="Rhea" id="RHEA:50129"/>
    </physiologicalReaction>
</comment>
<dbReference type="InterPro" id="IPR020904">
    <property type="entry name" value="Sc_DH/Rdtase_CS"/>
</dbReference>
<evidence type="ECO:0000256" key="12">
    <source>
        <dbReference type="ARBA" id="ARBA00048140"/>
    </source>
</evidence>
<accession>A0A1B0CAT8</accession>
<dbReference type="VEuPathDB" id="VectorBase:LLONM1_006208"/>
<evidence type="ECO:0000256" key="10">
    <source>
        <dbReference type="ARBA" id="ARBA00047672"/>
    </source>
</evidence>
<evidence type="ECO:0000256" key="8">
    <source>
        <dbReference type="ARBA" id="ARBA00045705"/>
    </source>
</evidence>
<evidence type="ECO:0000256" key="20">
    <source>
        <dbReference type="ARBA" id="ARBA00049151"/>
    </source>
</evidence>
<dbReference type="GO" id="GO:0016404">
    <property type="term" value="F:15-hydroxyprostaglandin dehydrogenase (NAD+) activity"/>
    <property type="evidence" value="ECO:0007669"/>
    <property type="project" value="UniProtKB-EC"/>
</dbReference>
<comment type="catalytic activity">
    <reaction evidence="21">
        <text>resolvin E1 + NAD(+) = 18-oxo-resolvin E1 + NADH + H(+)</text>
        <dbReference type="Rhea" id="RHEA:49244"/>
        <dbReference type="ChEBI" id="CHEBI:15378"/>
        <dbReference type="ChEBI" id="CHEBI:57540"/>
        <dbReference type="ChEBI" id="CHEBI:57945"/>
        <dbReference type="ChEBI" id="CHEBI:91000"/>
        <dbReference type="ChEBI" id="CHEBI:91001"/>
    </reaction>
    <physiologicalReaction direction="left-to-right" evidence="21">
        <dbReference type="Rhea" id="RHEA:49245"/>
    </physiologicalReaction>
</comment>
<keyword evidence="2" id="KW-0560">Oxidoreductase</keyword>
<evidence type="ECO:0000256" key="16">
    <source>
        <dbReference type="ARBA" id="ARBA00048535"/>
    </source>
</evidence>
<dbReference type="EC" id="1.1.1.141" evidence="3"/>
<evidence type="ECO:0000313" key="23">
    <source>
        <dbReference type="EnsemblMetazoa" id="LLOJ001150-PA"/>
    </source>
</evidence>
<dbReference type="PROSITE" id="PS00061">
    <property type="entry name" value="ADH_SHORT"/>
    <property type="match status" value="1"/>
</dbReference>
<evidence type="ECO:0000256" key="15">
    <source>
        <dbReference type="ARBA" id="ARBA00048393"/>
    </source>
</evidence>
<comment type="function">
    <text evidence="8">Catalyzes the NAD-dependent dehydrogenation (oxidation) of a broad array of hydroxylated polyunsaturated fatty acids (mainly eicosanoids and docosanoids, including prostaglandins, lipoxins and resolvins), yielding their corresponding keto (oxo) metabolites. Decreases the levels of the pro-proliferative prostaglandins such as prostaglandin E2 (whose activity is increased in cancer because of an increase in the expression of cyclooxygenase 2) and generates oxo-fatty acid products that can profoundly influence cell function by abrogating pro-inflammatory cytokine expression. Converts resolvins E1, D1 and D2 to their oxo products, which represents a mode of resolvin inactivation. Resolvin E1 plays important roles during the resolution phase of acute inflammation, while resolvins D1 and D2 have a unique role in obesity-induced adipose inflammation.</text>
</comment>
<dbReference type="PANTHER" id="PTHR44229">
    <property type="entry name" value="15-HYDROXYPROSTAGLANDIN DEHYDROGENASE [NAD(+)]"/>
    <property type="match status" value="1"/>
</dbReference>
<dbReference type="EC" id="1.1.1.232" evidence="4"/>
<evidence type="ECO:0000256" key="14">
    <source>
        <dbReference type="ARBA" id="ARBA00048170"/>
    </source>
</evidence>
<dbReference type="Pfam" id="PF00106">
    <property type="entry name" value="adh_short"/>
    <property type="match status" value="1"/>
</dbReference>
<comment type="catalytic activity">
    <reaction evidence="16">
        <text>lipoxin A4 + NAD(+) = 15-oxo-(5S,6R)-dihydroxy-(7E,9E,11Z,13E)-eicosatetraenoate + NADH + H(+)</text>
        <dbReference type="Rhea" id="RHEA:41572"/>
        <dbReference type="ChEBI" id="CHEBI:15378"/>
        <dbReference type="ChEBI" id="CHEBI:57540"/>
        <dbReference type="ChEBI" id="CHEBI:57945"/>
        <dbReference type="ChEBI" id="CHEBI:67026"/>
        <dbReference type="ChEBI" id="CHEBI:78311"/>
    </reaction>
    <physiologicalReaction direction="left-to-right" evidence="16">
        <dbReference type="Rhea" id="RHEA:41573"/>
    </physiologicalReaction>
</comment>
<evidence type="ECO:0000256" key="9">
    <source>
        <dbReference type="ARBA" id="ARBA00047325"/>
    </source>
</evidence>
<reference evidence="22" key="2">
    <citation type="journal article" date="2020" name="BMC">
        <title>Leishmania infection induces a limited differential gene expression in the sand fly midgut.</title>
        <authorList>
            <person name="Coutinho-Abreu I.V."/>
            <person name="Serafim T.D."/>
            <person name="Meneses C."/>
            <person name="Kamhawi S."/>
            <person name="Oliveira F."/>
            <person name="Valenzuela J.G."/>
        </authorList>
    </citation>
    <scope>NUCLEOTIDE SEQUENCE</scope>
    <source>
        <strain evidence="22">Jacobina</strain>
        <tissue evidence="22">Midgut</tissue>
    </source>
</reference>
<dbReference type="AlphaFoldDB" id="A0A1B0CAT8"/>
<dbReference type="VEuPathDB" id="VectorBase:LLOJ001150"/>
<keyword evidence="24" id="KW-1185">Reference proteome</keyword>
<dbReference type="Gene3D" id="3.40.50.720">
    <property type="entry name" value="NAD(P)-binding Rossmann-like Domain"/>
    <property type="match status" value="1"/>
</dbReference>
<proteinExistence type="inferred from homology"/>
<reference evidence="23" key="3">
    <citation type="submission" date="2020-05" db="UniProtKB">
        <authorList>
            <consortium name="EnsemblMetazoa"/>
        </authorList>
    </citation>
    <scope>IDENTIFICATION</scope>
    <source>
        <strain evidence="23">Jacobina</strain>
    </source>
</reference>
<evidence type="ECO:0000313" key="24">
    <source>
        <dbReference type="Proteomes" id="UP000092461"/>
    </source>
</evidence>
<organism evidence="23 24">
    <name type="scientific">Lutzomyia longipalpis</name>
    <name type="common">Sand fly</name>
    <dbReference type="NCBI Taxonomy" id="7200"/>
    <lineage>
        <taxon>Eukaryota</taxon>
        <taxon>Metazoa</taxon>
        <taxon>Ecdysozoa</taxon>
        <taxon>Arthropoda</taxon>
        <taxon>Hexapoda</taxon>
        <taxon>Insecta</taxon>
        <taxon>Pterygota</taxon>
        <taxon>Neoptera</taxon>
        <taxon>Endopterygota</taxon>
        <taxon>Diptera</taxon>
        <taxon>Nematocera</taxon>
        <taxon>Psychodoidea</taxon>
        <taxon>Psychodidae</taxon>
        <taxon>Lutzomyia</taxon>
        <taxon>Lutzomyia</taxon>
    </lineage>
</organism>
<evidence type="ECO:0000256" key="19">
    <source>
        <dbReference type="ARBA" id="ARBA00048921"/>
    </source>
</evidence>
<evidence type="ECO:0000256" key="13">
    <source>
        <dbReference type="ARBA" id="ARBA00048144"/>
    </source>
</evidence>
<dbReference type="InterPro" id="IPR036291">
    <property type="entry name" value="NAD(P)-bd_dom_sf"/>
</dbReference>
<dbReference type="PRINTS" id="PR00080">
    <property type="entry name" value="SDRFAMILY"/>
</dbReference>
<evidence type="ECO:0000256" key="6">
    <source>
        <dbReference type="ARBA" id="ARBA00041812"/>
    </source>
</evidence>
<dbReference type="PANTHER" id="PTHR44229:SF4">
    <property type="entry name" value="15-HYDROXYPROSTAGLANDIN DEHYDROGENASE [NAD(+)]"/>
    <property type="match status" value="1"/>
</dbReference>
<dbReference type="EMBL" id="GITU01000018">
    <property type="protein sequence ID" value="MBC1168721.1"/>
    <property type="molecule type" value="Transcribed_RNA"/>
</dbReference>
<comment type="similarity">
    <text evidence="1">Belongs to the short-chain dehydrogenases/reductases (SDR) family.</text>
</comment>
<dbReference type="EnsemblMetazoa" id="LLOJ001150-RA">
    <property type="protein sequence ID" value="LLOJ001150-PA"/>
    <property type="gene ID" value="LLOJ001150"/>
</dbReference>
<dbReference type="EMBL" id="AJWK01004246">
    <property type="status" value="NOT_ANNOTATED_CDS"/>
    <property type="molecule type" value="Genomic_DNA"/>
</dbReference>
<dbReference type="SUPFAM" id="SSF51735">
    <property type="entry name" value="NAD(P)-binding Rossmann-fold domains"/>
    <property type="match status" value="1"/>
</dbReference>
<protein>
    <recommendedName>
        <fullName evidence="5">15-hydroxyprostaglandin dehydrogenase [NAD(+)]</fullName>
        <ecNumber evidence="3">1.1.1.141</ecNumber>
        <ecNumber evidence="4">1.1.1.232</ecNumber>
    </recommendedName>
    <alternativeName>
        <fullName evidence="7">Eicosanoid/docosanoid dehydrogenase [NAD(+)]</fullName>
    </alternativeName>
    <alternativeName>
        <fullName evidence="6">Prostaglandin dehydrogenase 1</fullName>
    </alternativeName>
</protein>
<comment type="catalytic activity">
    <reaction evidence="15">
        <text>resolvin D2 + NAD(+) = 7-oxoresolvin D2 + NADH + H(+)</text>
        <dbReference type="Rhea" id="RHEA:53584"/>
        <dbReference type="ChEBI" id="CHEBI:15378"/>
        <dbReference type="ChEBI" id="CHEBI:57540"/>
        <dbReference type="ChEBI" id="CHEBI:57945"/>
        <dbReference type="ChEBI" id="CHEBI:133367"/>
        <dbReference type="ChEBI" id="CHEBI:137497"/>
    </reaction>
    <physiologicalReaction direction="left-to-right" evidence="15">
        <dbReference type="Rhea" id="RHEA:53585"/>
    </physiologicalReaction>
</comment>
<evidence type="ECO:0000256" key="11">
    <source>
        <dbReference type="ARBA" id="ARBA00048008"/>
    </source>
</evidence>
<evidence type="ECO:0000256" key="2">
    <source>
        <dbReference type="ARBA" id="ARBA00023002"/>
    </source>
</evidence>
<comment type="catalytic activity">
    <reaction evidence="12">
        <text>15-oxo-(5S,6R)-dihydroxy-(7E,9E,11Z)-eicosatrienoate + NADH + H(+) = (5S,6R,15S)-trihydroxy-(7E,9E,11Z)-eicosatrienoate + NAD(+)</text>
        <dbReference type="Rhea" id="RHEA:41596"/>
        <dbReference type="ChEBI" id="CHEBI:15378"/>
        <dbReference type="ChEBI" id="CHEBI:57540"/>
        <dbReference type="ChEBI" id="CHEBI:57945"/>
        <dbReference type="ChEBI" id="CHEBI:78325"/>
        <dbReference type="ChEBI" id="CHEBI:78329"/>
    </reaction>
    <physiologicalReaction direction="left-to-right" evidence="12">
        <dbReference type="Rhea" id="RHEA:41597"/>
    </physiologicalReaction>
</comment>
<evidence type="ECO:0000256" key="17">
    <source>
        <dbReference type="ARBA" id="ARBA00048611"/>
    </source>
</evidence>
<comment type="catalytic activity">
    <reaction evidence="13">
        <text>(11R)-hydroxy-(5Z,8Z,12E,14Z)-eicosatetraenoate + NAD(+) = 11-oxo-(5Z,8Z,12E,14Z)-eicosatetraenoate + NADH + H(+)</text>
        <dbReference type="Rhea" id="RHEA:48640"/>
        <dbReference type="ChEBI" id="CHEBI:15378"/>
        <dbReference type="ChEBI" id="CHEBI:57540"/>
        <dbReference type="ChEBI" id="CHEBI:57945"/>
        <dbReference type="ChEBI" id="CHEBI:78836"/>
        <dbReference type="ChEBI" id="CHEBI:90697"/>
    </reaction>
    <physiologicalReaction direction="left-to-right" evidence="13">
        <dbReference type="Rhea" id="RHEA:48641"/>
    </physiologicalReaction>
</comment>
<reference evidence="24" key="1">
    <citation type="submission" date="2012-05" db="EMBL/GenBank/DDBJ databases">
        <title>Whole Genome Assembly of Lutzomyia longipalpis.</title>
        <authorList>
            <person name="Richards S."/>
            <person name="Qu C."/>
            <person name="Dillon R."/>
            <person name="Worley K."/>
            <person name="Scherer S."/>
            <person name="Batterton M."/>
            <person name="Taylor A."/>
            <person name="Hawes A."/>
            <person name="Hernandez B."/>
            <person name="Kovar C."/>
            <person name="Mandapat C."/>
            <person name="Pham C."/>
            <person name="Qu C."/>
            <person name="Jing C."/>
            <person name="Bess C."/>
            <person name="Bandaranaike D."/>
            <person name="Ngo D."/>
            <person name="Ongeri F."/>
            <person name="Arias F."/>
            <person name="Lara F."/>
            <person name="Weissenberger G."/>
            <person name="Kamau G."/>
            <person name="Han H."/>
            <person name="Shen H."/>
            <person name="Dinh H."/>
            <person name="Khalil I."/>
            <person name="Jones J."/>
            <person name="Shafer J."/>
            <person name="Jayaseelan J."/>
            <person name="Quiroz J."/>
            <person name="Blankenburg K."/>
            <person name="Nguyen L."/>
            <person name="Jackson L."/>
            <person name="Francisco L."/>
            <person name="Tang L.-Y."/>
            <person name="Pu L.-L."/>
            <person name="Perales L."/>
            <person name="Lorensuhewa L."/>
            <person name="Munidasa M."/>
            <person name="Coyle M."/>
            <person name="Taylor M."/>
            <person name="Puazo M."/>
            <person name="Firestine M."/>
            <person name="Scheel M."/>
            <person name="Javaid M."/>
            <person name="Wang M."/>
            <person name="Li M."/>
            <person name="Tabassum N."/>
            <person name="Saada N."/>
            <person name="Osuji N."/>
            <person name="Aqrawi P."/>
            <person name="Fu Q."/>
            <person name="Thornton R."/>
            <person name="Raj R."/>
            <person name="Goodspeed R."/>
            <person name="Mata R."/>
            <person name="Najjar R."/>
            <person name="Gubbala S."/>
            <person name="Lee S."/>
            <person name="Denson S."/>
            <person name="Patil S."/>
            <person name="Macmil S."/>
            <person name="Qi S."/>
            <person name="Matskevitch T."/>
            <person name="Palculict T."/>
            <person name="Mathew T."/>
            <person name="Vee V."/>
            <person name="Velamala V."/>
            <person name="Korchina V."/>
            <person name="Cai W."/>
            <person name="Liu W."/>
            <person name="Dai W."/>
            <person name="Zou X."/>
            <person name="Zhu Y."/>
            <person name="Zhang Y."/>
            <person name="Wu Y.-Q."/>
            <person name="Xin Y."/>
            <person name="Nazarath L."/>
            <person name="Kovar C."/>
            <person name="Han Y."/>
            <person name="Muzny D."/>
            <person name="Gibbs R."/>
        </authorList>
    </citation>
    <scope>NUCLEOTIDE SEQUENCE [LARGE SCALE GENOMIC DNA]</scope>
    <source>
        <strain evidence="24">Jacobina</strain>
    </source>
</reference>
<comment type="catalytic activity">
    <reaction evidence="19">
        <text>resolvin D2 + NAD(+) = 16-oxoresolvin D2 + NADH + H(+)</text>
        <dbReference type="Rhea" id="RHEA:53588"/>
        <dbReference type="ChEBI" id="CHEBI:15378"/>
        <dbReference type="ChEBI" id="CHEBI:57540"/>
        <dbReference type="ChEBI" id="CHEBI:57945"/>
        <dbReference type="ChEBI" id="CHEBI:133367"/>
        <dbReference type="ChEBI" id="CHEBI:137498"/>
    </reaction>
    <physiologicalReaction direction="left-to-right" evidence="19">
        <dbReference type="Rhea" id="RHEA:53589"/>
    </physiologicalReaction>
</comment>
<comment type="catalytic activity">
    <reaction evidence="18">
        <text>prostaglandin E2 + NAD(+) = 15-oxoprostaglandin E2 + NADH + H(+)</text>
        <dbReference type="Rhea" id="RHEA:11876"/>
        <dbReference type="ChEBI" id="CHEBI:15378"/>
        <dbReference type="ChEBI" id="CHEBI:57400"/>
        <dbReference type="ChEBI" id="CHEBI:57540"/>
        <dbReference type="ChEBI" id="CHEBI:57945"/>
        <dbReference type="ChEBI" id="CHEBI:606564"/>
        <dbReference type="EC" id="1.1.1.141"/>
    </reaction>
    <physiologicalReaction direction="left-to-right" evidence="18">
        <dbReference type="Rhea" id="RHEA:11877"/>
    </physiologicalReaction>
</comment>
<evidence type="ECO:0000256" key="3">
    <source>
        <dbReference type="ARBA" id="ARBA00038968"/>
    </source>
</evidence>
<comment type="catalytic activity">
    <reaction evidence="17">
        <text>prostaglandin A1 + NAD(+) = 15-oxo-prostaglandin A1 + NADH + H(+)</text>
        <dbReference type="Rhea" id="RHEA:41263"/>
        <dbReference type="ChEBI" id="CHEBI:15378"/>
        <dbReference type="ChEBI" id="CHEBI:57398"/>
        <dbReference type="ChEBI" id="CHEBI:57540"/>
        <dbReference type="ChEBI" id="CHEBI:57945"/>
        <dbReference type="ChEBI" id="CHEBI:85072"/>
    </reaction>
    <physiologicalReaction direction="left-to-right" evidence="17">
        <dbReference type="Rhea" id="RHEA:41264"/>
    </physiologicalReaction>
</comment>